<sequence>MPTDTEKDRTARERAPRACHRCSQRKVRHVRKKPRAGGSSCDTISVQHEGVRHYDHDQPASRRVAPRQTGSDSSDASRDAMSSSGVSSHSTACTSEVSARVDALPDSTLFSPKSTRHVTATPAFHSRDSLAAMFEDFIEKQGQTHDGGVPKVGVVFFSGSSPLTFALEELQRPEQASLYDPGLSNKDHVLQRNAHPAHMSPQDLAWLKSKGAFDAPSHEISEPLVAAFLDRFFPLYSIVDRDSFVQLHEQQKLPWILLHAVCFIGATFCDSSAVHKAGFKSRWHMRRLYYDKAKVMFDVGYETNRVTLLQTVLILSFWGPQMQSYWNPCSWIGFAVTIAESLGVNRYNPSAQVDARTKGLLRRLWWTLAVRDAYCAALLGRPFRINIAQCDTEMPKLSDFNHDASCTGTACDHDCHTHCLYQIEMVKLSLILRKVVELRFGPSTNPTTVDELHRLSDKWQAELPLELDWSRNSASNNILASSLRIIFNHHLIFIHMGKPSTADDLGAGVDVESTSFKIAESAAQSISMTALTLMTNSMVGLMPHEIFPGFFIAGIVFYRRSRQSQDGYAQLYRAALDNCQMVINEARERWDPALWAVKIFDFLLSGAGSVKTAAPAVQWHNEATVTEAPLAEDSQVEQDTTEALAFPDYSALHSINFESPQFLDGNNQFSDILLMPSYFGPTTDAWFRNDLSFL</sequence>
<dbReference type="Proteomes" id="UP001281147">
    <property type="component" value="Unassembled WGS sequence"/>
</dbReference>
<protein>
    <submittedName>
        <fullName evidence="1">Uncharacterized protein</fullName>
    </submittedName>
</protein>
<comment type="caution">
    <text evidence="1">The sequence shown here is derived from an EMBL/GenBank/DDBJ whole genome shotgun (WGS) entry which is preliminary data.</text>
</comment>
<evidence type="ECO:0000313" key="1">
    <source>
        <dbReference type="EMBL" id="KAK3721456.1"/>
    </source>
</evidence>
<proteinExistence type="predicted"/>
<evidence type="ECO:0000313" key="2">
    <source>
        <dbReference type="Proteomes" id="UP001281147"/>
    </source>
</evidence>
<dbReference type="EMBL" id="JAUTXU010000017">
    <property type="protein sequence ID" value="KAK3721456.1"/>
    <property type="molecule type" value="Genomic_DNA"/>
</dbReference>
<keyword evidence="2" id="KW-1185">Reference proteome</keyword>
<accession>A0ACC3NRD0</accession>
<reference evidence="1" key="1">
    <citation type="submission" date="2023-07" db="EMBL/GenBank/DDBJ databases">
        <title>Black Yeasts Isolated from many extreme environments.</title>
        <authorList>
            <person name="Coleine C."/>
            <person name="Stajich J.E."/>
            <person name="Selbmann L."/>
        </authorList>
    </citation>
    <scope>NUCLEOTIDE SEQUENCE</scope>
    <source>
        <strain evidence="1">CCFEE 5714</strain>
    </source>
</reference>
<gene>
    <name evidence="1" type="ORF">LTR37_003011</name>
</gene>
<organism evidence="1 2">
    <name type="scientific">Vermiconidia calcicola</name>
    <dbReference type="NCBI Taxonomy" id="1690605"/>
    <lineage>
        <taxon>Eukaryota</taxon>
        <taxon>Fungi</taxon>
        <taxon>Dikarya</taxon>
        <taxon>Ascomycota</taxon>
        <taxon>Pezizomycotina</taxon>
        <taxon>Dothideomycetes</taxon>
        <taxon>Dothideomycetidae</taxon>
        <taxon>Mycosphaerellales</taxon>
        <taxon>Extremaceae</taxon>
        <taxon>Vermiconidia</taxon>
    </lineage>
</organism>
<name>A0ACC3NRD0_9PEZI</name>